<feature type="domain" description="PAC" evidence="17">
    <location>
        <begin position="397"/>
        <end position="449"/>
    </location>
</feature>
<evidence type="ECO:0000256" key="3">
    <source>
        <dbReference type="ARBA" id="ARBA00012438"/>
    </source>
</evidence>
<dbReference type="InterPro" id="IPR005467">
    <property type="entry name" value="His_kinase_dom"/>
</dbReference>
<dbReference type="PROSITE" id="PS50113">
    <property type="entry name" value="PAC"/>
    <property type="match status" value="1"/>
</dbReference>
<dbReference type="Gene3D" id="3.40.50.2300">
    <property type="match status" value="1"/>
</dbReference>
<comment type="function">
    <text evidence="11">Involved in the control of the SAPK-dependent transcriptional response to peroxide stress. Regulates sty1 activity.</text>
</comment>
<dbReference type="InterPro" id="IPR036097">
    <property type="entry name" value="HisK_dim/P_sf"/>
</dbReference>
<dbReference type="SMART" id="SM00448">
    <property type="entry name" value="REC"/>
    <property type="match status" value="1"/>
</dbReference>
<organism evidence="18 19">
    <name type="scientific">Elsinoe batatas</name>
    <dbReference type="NCBI Taxonomy" id="2601811"/>
    <lineage>
        <taxon>Eukaryota</taxon>
        <taxon>Fungi</taxon>
        <taxon>Dikarya</taxon>
        <taxon>Ascomycota</taxon>
        <taxon>Pezizomycotina</taxon>
        <taxon>Dothideomycetes</taxon>
        <taxon>Dothideomycetidae</taxon>
        <taxon>Myriangiales</taxon>
        <taxon>Elsinoaceae</taxon>
        <taxon>Elsinoe</taxon>
    </lineage>
</organism>
<keyword evidence="10" id="KW-0902">Two-component regulatory system</keyword>
<dbReference type="InterPro" id="IPR000700">
    <property type="entry name" value="PAS-assoc_C"/>
</dbReference>
<dbReference type="PRINTS" id="PR00344">
    <property type="entry name" value="BCTRLSENSOR"/>
</dbReference>
<dbReference type="CDD" id="cd00082">
    <property type="entry name" value="HisKA"/>
    <property type="match status" value="1"/>
</dbReference>
<dbReference type="SUPFAM" id="SSF52172">
    <property type="entry name" value="CheY-like"/>
    <property type="match status" value="1"/>
</dbReference>
<dbReference type="AlphaFoldDB" id="A0A8K0KWN6"/>
<dbReference type="Pfam" id="PF02518">
    <property type="entry name" value="HATPase_c"/>
    <property type="match status" value="1"/>
</dbReference>
<dbReference type="EMBL" id="JAESVG020000009">
    <property type="protein sequence ID" value="KAG8624665.1"/>
    <property type="molecule type" value="Genomic_DNA"/>
</dbReference>
<evidence type="ECO:0000256" key="1">
    <source>
        <dbReference type="ARBA" id="ARBA00000085"/>
    </source>
</evidence>
<dbReference type="CDD" id="cd17546">
    <property type="entry name" value="REC_hyHK_CKI1_RcsC-like"/>
    <property type="match status" value="1"/>
</dbReference>
<dbReference type="PANTHER" id="PTHR45339">
    <property type="entry name" value="HYBRID SIGNAL TRANSDUCTION HISTIDINE KINASE J"/>
    <property type="match status" value="1"/>
</dbReference>
<dbReference type="NCBIfam" id="TIGR00229">
    <property type="entry name" value="sensory_box"/>
    <property type="match status" value="1"/>
</dbReference>
<dbReference type="InterPro" id="IPR000014">
    <property type="entry name" value="PAS"/>
</dbReference>
<keyword evidence="6" id="KW-0808">Transferase</keyword>
<reference evidence="18" key="1">
    <citation type="submission" date="2021-07" db="EMBL/GenBank/DDBJ databases">
        <title>Elsinoe batatas strain:CRI-CJ2 Genome sequencing and assembly.</title>
        <authorList>
            <person name="Huang L."/>
        </authorList>
    </citation>
    <scope>NUCLEOTIDE SEQUENCE</scope>
    <source>
        <strain evidence="18">CRI-CJ2</strain>
    </source>
</reference>
<evidence type="ECO:0000256" key="5">
    <source>
        <dbReference type="ARBA" id="ARBA00022553"/>
    </source>
</evidence>
<evidence type="ECO:0000259" key="14">
    <source>
        <dbReference type="PROSITE" id="PS50109"/>
    </source>
</evidence>
<dbReference type="InterPro" id="IPR001610">
    <property type="entry name" value="PAC"/>
</dbReference>
<dbReference type="SMART" id="SM00388">
    <property type="entry name" value="HisKA"/>
    <property type="match status" value="1"/>
</dbReference>
<sequence length="1061" mass="118983">MAETDLARLLFLQSPLPTITVCPCRRITAANPAATELLRKDDLYDHCGKFVCGTNCLKSLTVEDLNFHLEGTNLTWEGVLERAKDKALRAVRDMPGFRRDEVYANFVRMAKPRAPIRHDSPAKDSFSDDDDQPTSAEDYYAPIAESVRAKVLISPFQHQNMTQYILVFTEHSVTQHNPDQALQVDHTSAEDWMSRCRNAIFDSIPMLGYLTDAQGKITYLNKLTSRLANGVTSRVVKAGDLWDETFTRKLSYEELPNIRILKTRKELEPFRYGQIDPETGMKYLIRVWGNCLFDTKTSEFLGSVVFGEIVGLYDELVAKAKVDRLKSFETICDTMPHYVWTADEKGYGEWFSSQWLEYTGLTPEECQGWGWKQTIHPDDVDRFSKAFHEAHALGINYEIEARCRSASGTYLWMLKRGSPIKDQNGKVLLWTGTNTDIHSTVVARLRAKHERDQIVRAMQHAQVNVWAVNKDPKRLTMIEGSVIRNHLAQQAKNGRGPGTQQQIGRETWESVEQPSDLDAAVDSVMKGEVAKAEIEVKWNDRWHKVWVIPDYADENGAGGEDGGVMGVIGCSIDMTEEKLRFALERDNKLLEEEKHLAKEQSRMKSKFLANMSHEIRTPVAGVIGLANLLLDSNLDEDQRDHTEAIQMSAQTLLMIVNDILDFSKVESGKLTLEEIEFNLATLVTNLWKVMHYSAQQKSIEFTCELDFPSDLCVVGDPGRIRQILTNLVSNAIKFTQQGTVKLTATAVESKKGRRVMFMVEDSGIGIKKEMLSNLFRPFQQGDSSTARMFGGSGLGLSISRSLAHLMRGHIELDSSPGVGTAATFSVPLYTTTPTFLSEGPRCLLPMSRTKSFNTTPTETPPNRRPSVVARRTKSYNDRKTETLAPEVRKASEALKQQLPPQERAKTHVLLAEDNAVNRLIAIRAVEKLGFTVSAVWNGKEALEYLLTPESATHKPADLVLMDCQMPVMDGYCATHKLRNEEPYRSVKALKGLPIVAMTASAIQGDREKCFDAGMSDYLAKPVEQGALEAMLVKWALSRRLEGEVYGEGQGSGYFGKGGLEQ</sequence>
<dbReference type="PROSITE" id="PS50110">
    <property type="entry name" value="RESPONSE_REGULATORY"/>
    <property type="match status" value="1"/>
</dbReference>
<evidence type="ECO:0000256" key="2">
    <source>
        <dbReference type="ARBA" id="ARBA00004496"/>
    </source>
</evidence>
<dbReference type="InterPro" id="IPR036890">
    <property type="entry name" value="HATPase_C_sf"/>
</dbReference>
<dbReference type="GO" id="GO:0005737">
    <property type="term" value="C:cytoplasm"/>
    <property type="evidence" value="ECO:0007669"/>
    <property type="project" value="UniProtKB-SubCell"/>
</dbReference>
<dbReference type="CDD" id="cd00130">
    <property type="entry name" value="PAS"/>
    <property type="match status" value="1"/>
</dbReference>
<dbReference type="FunFam" id="1.10.287.130:FF:000002">
    <property type="entry name" value="Two-component osmosensing histidine kinase"/>
    <property type="match status" value="1"/>
</dbReference>
<dbReference type="FunFam" id="3.30.565.10:FF:000010">
    <property type="entry name" value="Sensor histidine kinase RcsC"/>
    <property type="match status" value="1"/>
</dbReference>
<dbReference type="InterPro" id="IPR004358">
    <property type="entry name" value="Sig_transdc_His_kin-like_C"/>
</dbReference>
<dbReference type="InterPro" id="IPR011006">
    <property type="entry name" value="CheY-like_superfamily"/>
</dbReference>
<evidence type="ECO:0000256" key="12">
    <source>
        <dbReference type="PROSITE-ProRule" id="PRU00169"/>
    </source>
</evidence>
<evidence type="ECO:0000256" key="13">
    <source>
        <dbReference type="SAM" id="MobiDB-lite"/>
    </source>
</evidence>
<dbReference type="Gene3D" id="3.30.565.10">
    <property type="entry name" value="Histidine kinase-like ATPase, C-terminal domain"/>
    <property type="match status" value="1"/>
</dbReference>
<dbReference type="InterPro" id="IPR013655">
    <property type="entry name" value="PAS_fold_3"/>
</dbReference>
<evidence type="ECO:0000256" key="11">
    <source>
        <dbReference type="ARBA" id="ARBA00054109"/>
    </source>
</evidence>
<dbReference type="GO" id="GO:1900745">
    <property type="term" value="P:positive regulation of p38MAPK cascade"/>
    <property type="evidence" value="ECO:0007669"/>
    <property type="project" value="UniProtKB-ARBA"/>
</dbReference>
<feature type="domain" description="PAS" evidence="16">
    <location>
        <begin position="324"/>
        <end position="394"/>
    </location>
</feature>
<feature type="domain" description="Response regulatory" evidence="15">
    <location>
        <begin position="907"/>
        <end position="1035"/>
    </location>
</feature>
<proteinExistence type="predicted"/>
<dbReference type="PANTHER" id="PTHR45339:SF1">
    <property type="entry name" value="HYBRID SIGNAL TRANSDUCTION HISTIDINE KINASE J"/>
    <property type="match status" value="1"/>
</dbReference>
<dbReference type="OrthoDB" id="60033at2759"/>
<keyword evidence="19" id="KW-1185">Reference proteome</keyword>
<protein>
    <recommendedName>
        <fullName evidence="3">histidine kinase</fullName>
        <ecNumber evidence="3">2.7.13.3</ecNumber>
    </recommendedName>
</protein>
<dbReference type="InterPro" id="IPR035965">
    <property type="entry name" value="PAS-like_dom_sf"/>
</dbReference>
<dbReference type="GO" id="GO:0000155">
    <property type="term" value="F:phosphorelay sensor kinase activity"/>
    <property type="evidence" value="ECO:0007669"/>
    <property type="project" value="InterPro"/>
</dbReference>
<keyword evidence="4" id="KW-0963">Cytoplasm</keyword>
<evidence type="ECO:0000313" key="19">
    <source>
        <dbReference type="Proteomes" id="UP000809789"/>
    </source>
</evidence>
<dbReference type="SUPFAM" id="SSF55874">
    <property type="entry name" value="ATPase domain of HSP90 chaperone/DNA topoisomerase II/histidine kinase"/>
    <property type="match status" value="1"/>
</dbReference>
<feature type="modified residue" description="4-aspartylphosphate" evidence="12">
    <location>
        <position position="962"/>
    </location>
</feature>
<keyword evidence="7" id="KW-0547">Nucleotide-binding</keyword>
<evidence type="ECO:0000256" key="8">
    <source>
        <dbReference type="ARBA" id="ARBA00022777"/>
    </source>
</evidence>
<gene>
    <name evidence="18" type="ORF">KVT40_007732</name>
</gene>
<dbReference type="SMART" id="SM00387">
    <property type="entry name" value="HATPase_c"/>
    <property type="match status" value="1"/>
</dbReference>
<accession>A0A8K0KWN6</accession>
<dbReference type="Gene3D" id="1.10.287.130">
    <property type="match status" value="1"/>
</dbReference>
<dbReference type="Pfam" id="PF00512">
    <property type="entry name" value="HisKA"/>
    <property type="match status" value="1"/>
</dbReference>
<dbReference type="Gene3D" id="3.30.450.20">
    <property type="entry name" value="PAS domain"/>
    <property type="match status" value="1"/>
</dbReference>
<keyword evidence="5 12" id="KW-0597">Phosphoprotein</keyword>
<evidence type="ECO:0000256" key="7">
    <source>
        <dbReference type="ARBA" id="ARBA00022741"/>
    </source>
</evidence>
<evidence type="ECO:0000256" key="6">
    <source>
        <dbReference type="ARBA" id="ARBA00022679"/>
    </source>
</evidence>
<evidence type="ECO:0000259" key="16">
    <source>
        <dbReference type="PROSITE" id="PS50112"/>
    </source>
</evidence>
<evidence type="ECO:0000259" key="15">
    <source>
        <dbReference type="PROSITE" id="PS50110"/>
    </source>
</evidence>
<feature type="region of interest" description="Disordered" evidence="13">
    <location>
        <begin position="850"/>
        <end position="880"/>
    </location>
</feature>
<dbReference type="Pfam" id="PF08447">
    <property type="entry name" value="PAS_3"/>
    <property type="match status" value="1"/>
</dbReference>
<dbReference type="PROSITE" id="PS50112">
    <property type="entry name" value="PAS"/>
    <property type="match status" value="1"/>
</dbReference>
<comment type="catalytic activity">
    <reaction evidence="1">
        <text>ATP + protein L-histidine = ADP + protein N-phospho-L-histidine.</text>
        <dbReference type="EC" id="2.7.13.3"/>
    </reaction>
</comment>
<dbReference type="SUPFAM" id="SSF55785">
    <property type="entry name" value="PYP-like sensor domain (PAS domain)"/>
    <property type="match status" value="1"/>
</dbReference>
<dbReference type="InterPro" id="IPR001789">
    <property type="entry name" value="Sig_transdc_resp-reg_receiver"/>
</dbReference>
<comment type="subcellular location">
    <subcellularLocation>
        <location evidence="2">Cytoplasm</location>
    </subcellularLocation>
</comment>
<evidence type="ECO:0000256" key="9">
    <source>
        <dbReference type="ARBA" id="ARBA00022840"/>
    </source>
</evidence>
<comment type="caution">
    <text evidence="18">The sequence shown here is derived from an EMBL/GenBank/DDBJ whole genome shotgun (WGS) entry which is preliminary data.</text>
</comment>
<dbReference type="Pfam" id="PF00072">
    <property type="entry name" value="Response_reg"/>
    <property type="match status" value="1"/>
</dbReference>
<feature type="region of interest" description="Disordered" evidence="13">
    <location>
        <begin position="114"/>
        <end position="134"/>
    </location>
</feature>
<dbReference type="Proteomes" id="UP000809789">
    <property type="component" value="Unassembled WGS sequence"/>
</dbReference>
<dbReference type="InterPro" id="IPR003594">
    <property type="entry name" value="HATPase_dom"/>
</dbReference>
<feature type="domain" description="Histidine kinase" evidence="14">
    <location>
        <begin position="610"/>
        <end position="830"/>
    </location>
</feature>
<dbReference type="SMART" id="SM00091">
    <property type="entry name" value="PAS"/>
    <property type="match status" value="3"/>
</dbReference>
<name>A0A8K0KWN6_9PEZI</name>
<feature type="compositionally biased region" description="Basic and acidic residues" evidence="13">
    <location>
        <begin position="116"/>
        <end position="126"/>
    </location>
</feature>
<dbReference type="EC" id="2.7.13.3" evidence="3"/>
<evidence type="ECO:0000313" key="18">
    <source>
        <dbReference type="EMBL" id="KAG8624665.1"/>
    </source>
</evidence>
<evidence type="ECO:0000259" key="17">
    <source>
        <dbReference type="PROSITE" id="PS50113"/>
    </source>
</evidence>
<dbReference type="PROSITE" id="PS50109">
    <property type="entry name" value="HIS_KIN"/>
    <property type="match status" value="1"/>
</dbReference>
<evidence type="ECO:0000256" key="10">
    <source>
        <dbReference type="ARBA" id="ARBA00023012"/>
    </source>
</evidence>
<dbReference type="FunFam" id="3.30.450.20:FF:000099">
    <property type="entry name" value="Sensory box sensor histidine kinase"/>
    <property type="match status" value="1"/>
</dbReference>
<dbReference type="SMART" id="SM00086">
    <property type="entry name" value="PAC"/>
    <property type="match status" value="1"/>
</dbReference>
<keyword evidence="9" id="KW-0067">ATP-binding</keyword>
<keyword evidence="8" id="KW-0418">Kinase</keyword>
<dbReference type="GO" id="GO:0009365">
    <property type="term" value="C:protein histidine kinase complex"/>
    <property type="evidence" value="ECO:0007669"/>
    <property type="project" value="UniProtKB-ARBA"/>
</dbReference>
<dbReference type="InterPro" id="IPR003661">
    <property type="entry name" value="HisK_dim/P_dom"/>
</dbReference>
<dbReference type="GO" id="GO:0005524">
    <property type="term" value="F:ATP binding"/>
    <property type="evidence" value="ECO:0007669"/>
    <property type="project" value="UniProtKB-KW"/>
</dbReference>
<dbReference type="SUPFAM" id="SSF47384">
    <property type="entry name" value="Homodimeric domain of signal transducing histidine kinase"/>
    <property type="match status" value="1"/>
</dbReference>
<dbReference type="CDD" id="cd16922">
    <property type="entry name" value="HATPase_EvgS-ArcB-TorS-like"/>
    <property type="match status" value="1"/>
</dbReference>
<evidence type="ECO:0000256" key="4">
    <source>
        <dbReference type="ARBA" id="ARBA00022490"/>
    </source>
</evidence>